<organism evidence="1 2">
    <name type="scientific">Pendulispora albinea</name>
    <dbReference type="NCBI Taxonomy" id="2741071"/>
    <lineage>
        <taxon>Bacteria</taxon>
        <taxon>Pseudomonadati</taxon>
        <taxon>Myxococcota</taxon>
        <taxon>Myxococcia</taxon>
        <taxon>Myxococcales</taxon>
        <taxon>Sorangiineae</taxon>
        <taxon>Pendulisporaceae</taxon>
        <taxon>Pendulispora</taxon>
    </lineage>
</organism>
<sequence>MIAFDRSKNLELAWNVAGAAAAAQQITPQIGAMKTHLALHATGIVVKFALAASDDGSKCDNELARAPGDVVRAEAGRALL</sequence>
<gene>
    <name evidence="1" type="ORF">LZC94_06840</name>
</gene>
<name>A0ABZ2M199_9BACT</name>
<keyword evidence="2" id="KW-1185">Reference proteome</keyword>
<dbReference type="EMBL" id="CP089984">
    <property type="protein sequence ID" value="WXB16984.1"/>
    <property type="molecule type" value="Genomic_DNA"/>
</dbReference>
<dbReference type="Proteomes" id="UP001370348">
    <property type="component" value="Chromosome"/>
</dbReference>
<evidence type="ECO:0000313" key="1">
    <source>
        <dbReference type="EMBL" id="WXB16984.1"/>
    </source>
</evidence>
<evidence type="ECO:0000313" key="2">
    <source>
        <dbReference type="Proteomes" id="UP001370348"/>
    </source>
</evidence>
<dbReference type="RefSeq" id="WP_394826614.1">
    <property type="nucleotide sequence ID" value="NZ_CP089984.1"/>
</dbReference>
<reference evidence="1 2" key="1">
    <citation type="submission" date="2021-12" db="EMBL/GenBank/DDBJ databases">
        <title>Discovery of the Pendulisporaceae a myxobacterial family with distinct sporulation behavior and unique specialized metabolism.</title>
        <authorList>
            <person name="Garcia R."/>
            <person name="Popoff A."/>
            <person name="Bader C.D."/>
            <person name="Loehr J."/>
            <person name="Walesch S."/>
            <person name="Walt C."/>
            <person name="Boldt J."/>
            <person name="Bunk B."/>
            <person name="Haeckl F.J.F.P.J."/>
            <person name="Gunesch A.P."/>
            <person name="Birkelbach J."/>
            <person name="Nuebel U."/>
            <person name="Pietschmann T."/>
            <person name="Bach T."/>
            <person name="Mueller R."/>
        </authorList>
    </citation>
    <scope>NUCLEOTIDE SEQUENCE [LARGE SCALE GENOMIC DNA]</scope>
    <source>
        <strain evidence="1 2">MSr11954</strain>
    </source>
</reference>
<accession>A0ABZ2M199</accession>
<protein>
    <submittedName>
        <fullName evidence="1">Uncharacterized protein</fullName>
    </submittedName>
</protein>
<proteinExistence type="predicted"/>